<dbReference type="Gene3D" id="1.20.120.670">
    <property type="entry name" value="N-acetyl-b-d-glucoasminidase"/>
    <property type="match status" value="1"/>
</dbReference>
<dbReference type="Gene3D" id="3.30.379.10">
    <property type="entry name" value="Chitobiase/beta-hexosaminidase domain 2-like"/>
    <property type="match status" value="1"/>
</dbReference>
<gene>
    <name evidence="4" type="ORF">IAB51_00385</name>
</gene>
<organism evidence="4 5">
    <name type="scientific">Candidatus Merdivicinus excrementipullorum</name>
    <dbReference type="NCBI Taxonomy" id="2840867"/>
    <lineage>
        <taxon>Bacteria</taxon>
        <taxon>Bacillati</taxon>
        <taxon>Bacillota</taxon>
        <taxon>Clostridia</taxon>
        <taxon>Eubacteriales</taxon>
        <taxon>Oscillospiraceae</taxon>
        <taxon>Oscillospiraceae incertae sedis</taxon>
        <taxon>Candidatus Merdivicinus</taxon>
    </lineage>
</organism>
<protein>
    <submittedName>
        <fullName evidence="4">Alpha-N-acetylglucosaminidase C-terminal domain-containing protein</fullName>
    </submittedName>
</protein>
<keyword evidence="2" id="KW-0326">Glycosidase</keyword>
<dbReference type="SUPFAM" id="SSF49785">
    <property type="entry name" value="Galactose-binding domain-like"/>
    <property type="match status" value="1"/>
</dbReference>
<dbReference type="Pfam" id="PF00754">
    <property type="entry name" value="F5_F8_type_C"/>
    <property type="match status" value="1"/>
</dbReference>
<feature type="domain" description="F5/8 type C" evidence="3">
    <location>
        <begin position="741"/>
        <end position="884"/>
    </location>
</feature>
<name>A0A9D1JYI0_9FIRM</name>
<dbReference type="AlphaFoldDB" id="A0A9D1JYI0"/>
<sequence>MEIKNFQQTPWCAEYQRFQSDPAYAREKTARELSGLVGRVIGDPWKNSFVFRQEEIQSANGGDACELYEENGKIVICGPNGVAMASGFNYYLKKYALVNFNPIFGSNVKMPSVLPRLDKKIRRSANYPIRYALNFCTYGYTMAFWGWKEYEALLDWFALNGVNLMLDIVGQEEVQRRFLKEYGYTEEEIREYIPGPAYLPWFFMQNMSGFGGPLPDQWFEQRVELARRMHDRMQAFGIHPVLMGFSGMVPKDFGAKRPDASVIEQGLWCGFSRPAMLRVYGSKGRDFFEPAADTFYEKQREVFGPVTHYYAVDPFHEGGNMGDMEPAAVYRAVQRKMLENDPKAIWLLMQWQGQISDEKLSGLCKPQQALVLDLQADRRPYHEMMERHKTPWIWSMVHNFGGRMGVDGDVVTLARNIPAAYSESSYMKGVGAAPEAFNSGPIMYDLLFDMAWEDKPVDCAQYVRDYIKSRYGGSNGHLEQAWDILLRTAYWKKETYAQGAGESVINARPSETFRSASTWGHSNFEYDQKALEQALPEFIAAYDEYQDSETFRYDMVDLAKQVLSNTANRLHQQMMAAYYSKDLSLFEKLSGKFLDLIRLEDRILSFCPAFSLEKWIQSARNALDGGSEQEKDLFEFNARALITTWGDFQNSENCLLDYSNRQWSGLTQSYYLKRWENFIQRYADSLKTGKEPAPFSYFPMEWAWANQKTREEPLETSSHSQDTLKMLAQKVFEEYSQIAMEKDETYQFIPKPVNLALGLQATGTAEAEAAYPYCNLTDGKLDTIWKAAEVQWPVSLTIDLGREKYLSRIEFSMPQIAGDFPLSYWVEIFQKDSWTVLPTANRDTLLGTISIPANCIASKVRLTLQEKQPWESAAELAEFSVYGFDGASM</sequence>
<evidence type="ECO:0000256" key="2">
    <source>
        <dbReference type="ARBA" id="ARBA00023295"/>
    </source>
</evidence>
<dbReference type="GO" id="GO:0016798">
    <property type="term" value="F:hydrolase activity, acting on glycosyl bonds"/>
    <property type="evidence" value="ECO:0007669"/>
    <property type="project" value="UniProtKB-KW"/>
</dbReference>
<evidence type="ECO:0000256" key="1">
    <source>
        <dbReference type="ARBA" id="ARBA00022801"/>
    </source>
</evidence>
<dbReference type="InterPro" id="IPR024732">
    <property type="entry name" value="NAGLU_C"/>
</dbReference>
<evidence type="ECO:0000259" key="3">
    <source>
        <dbReference type="PROSITE" id="PS50022"/>
    </source>
</evidence>
<dbReference type="Pfam" id="PF12971">
    <property type="entry name" value="NAGLU_N"/>
    <property type="match status" value="1"/>
</dbReference>
<dbReference type="Gene3D" id="2.60.120.260">
    <property type="entry name" value="Galactose-binding domain-like"/>
    <property type="match status" value="1"/>
</dbReference>
<dbReference type="PANTHER" id="PTHR12872">
    <property type="entry name" value="ALPHA-N-ACETYLGLUCOSAMINIDASE"/>
    <property type="match status" value="1"/>
</dbReference>
<dbReference type="PROSITE" id="PS50022">
    <property type="entry name" value="FA58C_3"/>
    <property type="match status" value="1"/>
</dbReference>
<dbReference type="InterPro" id="IPR029018">
    <property type="entry name" value="Hex-like_dom2"/>
</dbReference>
<dbReference type="InterPro" id="IPR008979">
    <property type="entry name" value="Galactose-bd-like_sf"/>
</dbReference>
<dbReference type="InterPro" id="IPR007781">
    <property type="entry name" value="NAGLU"/>
</dbReference>
<dbReference type="InterPro" id="IPR024240">
    <property type="entry name" value="NAGLU_N"/>
</dbReference>
<dbReference type="PANTHER" id="PTHR12872:SF1">
    <property type="entry name" value="ALPHA-N-ACETYLGLUCOSAMINIDASE"/>
    <property type="match status" value="1"/>
</dbReference>
<evidence type="ECO:0000313" key="5">
    <source>
        <dbReference type="Proteomes" id="UP000824002"/>
    </source>
</evidence>
<proteinExistence type="predicted"/>
<dbReference type="InterPro" id="IPR024733">
    <property type="entry name" value="NAGLU_tim-barrel"/>
</dbReference>
<dbReference type="Gene3D" id="3.20.20.80">
    <property type="entry name" value="Glycosidases"/>
    <property type="match status" value="1"/>
</dbReference>
<reference evidence="4" key="1">
    <citation type="submission" date="2020-10" db="EMBL/GenBank/DDBJ databases">
        <authorList>
            <person name="Gilroy R."/>
        </authorList>
    </citation>
    <scope>NUCLEOTIDE SEQUENCE</scope>
    <source>
        <strain evidence="4">CHK199-13235</strain>
    </source>
</reference>
<dbReference type="Proteomes" id="UP000824002">
    <property type="component" value="Unassembled WGS sequence"/>
</dbReference>
<dbReference type="InterPro" id="IPR000421">
    <property type="entry name" value="FA58C"/>
</dbReference>
<dbReference type="Pfam" id="PF12972">
    <property type="entry name" value="NAGLU_C"/>
    <property type="match status" value="1"/>
</dbReference>
<dbReference type="EMBL" id="DVJP01000004">
    <property type="protein sequence ID" value="HIS75245.1"/>
    <property type="molecule type" value="Genomic_DNA"/>
</dbReference>
<dbReference type="GO" id="GO:0005975">
    <property type="term" value="P:carbohydrate metabolic process"/>
    <property type="evidence" value="ECO:0007669"/>
    <property type="project" value="UniProtKB-ARBA"/>
</dbReference>
<keyword evidence="1" id="KW-0378">Hydrolase</keyword>
<accession>A0A9D1JYI0</accession>
<evidence type="ECO:0000313" key="4">
    <source>
        <dbReference type="EMBL" id="HIS75245.1"/>
    </source>
</evidence>
<reference evidence="4" key="2">
    <citation type="journal article" date="2021" name="PeerJ">
        <title>Extensive microbial diversity within the chicken gut microbiome revealed by metagenomics and culture.</title>
        <authorList>
            <person name="Gilroy R."/>
            <person name="Ravi A."/>
            <person name="Getino M."/>
            <person name="Pursley I."/>
            <person name="Horton D.L."/>
            <person name="Alikhan N.F."/>
            <person name="Baker D."/>
            <person name="Gharbi K."/>
            <person name="Hall N."/>
            <person name="Watson M."/>
            <person name="Adriaenssens E.M."/>
            <person name="Foster-Nyarko E."/>
            <person name="Jarju S."/>
            <person name="Secka A."/>
            <person name="Antonio M."/>
            <person name="Oren A."/>
            <person name="Chaudhuri R.R."/>
            <person name="La Ragione R."/>
            <person name="Hildebrand F."/>
            <person name="Pallen M.J."/>
        </authorList>
    </citation>
    <scope>NUCLEOTIDE SEQUENCE</scope>
    <source>
        <strain evidence="4">CHK199-13235</strain>
    </source>
</reference>
<dbReference type="Pfam" id="PF05089">
    <property type="entry name" value="NAGLU"/>
    <property type="match status" value="1"/>
</dbReference>
<comment type="caution">
    <text evidence="4">The sequence shown here is derived from an EMBL/GenBank/DDBJ whole genome shotgun (WGS) entry which is preliminary data.</text>
</comment>